<evidence type="ECO:0000256" key="2">
    <source>
        <dbReference type="SAM" id="SignalP"/>
    </source>
</evidence>
<organism evidence="3 4">
    <name type="scientific">Streptodolium elevatio</name>
    <dbReference type="NCBI Taxonomy" id="3157996"/>
    <lineage>
        <taxon>Bacteria</taxon>
        <taxon>Bacillati</taxon>
        <taxon>Actinomycetota</taxon>
        <taxon>Actinomycetes</taxon>
        <taxon>Kitasatosporales</taxon>
        <taxon>Streptomycetaceae</taxon>
        <taxon>Streptodolium</taxon>
    </lineage>
</organism>
<keyword evidence="4" id="KW-1185">Reference proteome</keyword>
<dbReference type="EMBL" id="JBEZFP010000012">
    <property type="protein sequence ID" value="MEU8133264.1"/>
    <property type="molecule type" value="Genomic_DNA"/>
</dbReference>
<evidence type="ECO:0000313" key="3">
    <source>
        <dbReference type="EMBL" id="MEU8133264.1"/>
    </source>
</evidence>
<protein>
    <recommendedName>
        <fullName evidence="5">Secreted protein</fullName>
    </recommendedName>
</protein>
<feature type="region of interest" description="Disordered" evidence="1">
    <location>
        <begin position="31"/>
        <end position="62"/>
    </location>
</feature>
<name>A0ABV3DE42_9ACTN</name>
<gene>
    <name evidence="3" type="ORF">AB0C36_07115</name>
</gene>
<sequence length="150" mass="15697">MKNLKRAAVAMIGAGLALGLAAVGAVHVSTAEPDPKPYSVASGEGVLPGDDNNDGRVDEDETGWDCRTMGNRECGVWVLVGVEYQPDEAVRVFSTEAQARAMPERLAVDCGGHVTEAPGRHDRAGMTAVLTVTCPEVAYGWELFSAPLGG</sequence>
<dbReference type="Proteomes" id="UP001551482">
    <property type="component" value="Unassembled WGS sequence"/>
</dbReference>
<evidence type="ECO:0000313" key="4">
    <source>
        <dbReference type="Proteomes" id="UP001551482"/>
    </source>
</evidence>
<feature type="chain" id="PRO_5045100133" description="Secreted protein" evidence="2">
    <location>
        <begin position="32"/>
        <end position="150"/>
    </location>
</feature>
<comment type="caution">
    <text evidence="3">The sequence shown here is derived from an EMBL/GenBank/DDBJ whole genome shotgun (WGS) entry which is preliminary data.</text>
</comment>
<evidence type="ECO:0000256" key="1">
    <source>
        <dbReference type="SAM" id="MobiDB-lite"/>
    </source>
</evidence>
<evidence type="ECO:0008006" key="5">
    <source>
        <dbReference type="Google" id="ProtNLM"/>
    </source>
</evidence>
<keyword evidence="2" id="KW-0732">Signal</keyword>
<proteinExistence type="predicted"/>
<feature type="signal peptide" evidence="2">
    <location>
        <begin position="1"/>
        <end position="31"/>
    </location>
</feature>
<dbReference type="RefSeq" id="WP_358350451.1">
    <property type="nucleotide sequence ID" value="NZ_JBEZFP010000012.1"/>
</dbReference>
<accession>A0ABV3DE42</accession>
<reference evidence="3 4" key="1">
    <citation type="submission" date="2024-06" db="EMBL/GenBank/DDBJ databases">
        <title>The Natural Products Discovery Center: Release of the First 8490 Sequenced Strains for Exploring Actinobacteria Biosynthetic Diversity.</title>
        <authorList>
            <person name="Kalkreuter E."/>
            <person name="Kautsar S.A."/>
            <person name="Yang D."/>
            <person name="Bader C.D."/>
            <person name="Teijaro C.N."/>
            <person name="Fluegel L."/>
            <person name="Davis C.M."/>
            <person name="Simpson J.R."/>
            <person name="Lauterbach L."/>
            <person name="Steele A.D."/>
            <person name="Gui C."/>
            <person name="Meng S."/>
            <person name="Li G."/>
            <person name="Viehrig K."/>
            <person name="Ye F."/>
            <person name="Su P."/>
            <person name="Kiefer A.F."/>
            <person name="Nichols A."/>
            <person name="Cepeda A.J."/>
            <person name="Yan W."/>
            <person name="Fan B."/>
            <person name="Jiang Y."/>
            <person name="Adhikari A."/>
            <person name="Zheng C.-J."/>
            <person name="Schuster L."/>
            <person name="Cowan T.M."/>
            <person name="Smanski M.J."/>
            <person name="Chevrette M.G."/>
            <person name="De Carvalho L.P.S."/>
            <person name="Shen B."/>
        </authorList>
    </citation>
    <scope>NUCLEOTIDE SEQUENCE [LARGE SCALE GENOMIC DNA]</scope>
    <source>
        <strain evidence="3 4">NPDC048946</strain>
    </source>
</reference>